<dbReference type="Gene3D" id="3.40.1190.20">
    <property type="match status" value="1"/>
</dbReference>
<dbReference type="RefSeq" id="WP_347782229.1">
    <property type="nucleotide sequence ID" value="NZ_JBBMFV010000004.1"/>
</dbReference>
<dbReference type="NCBIfam" id="TIGR00125">
    <property type="entry name" value="cyt_tran_rel"/>
    <property type="match status" value="1"/>
</dbReference>
<comment type="caution">
    <text evidence="14">The sequence shown here is derived from an EMBL/GenBank/DDBJ whole genome shotgun (WGS) entry which is preliminary data.</text>
</comment>
<gene>
    <name evidence="14" type="primary">rfaE2</name>
    <name evidence="14" type="ORF">V3C41_07145</name>
</gene>
<organism evidence="14 15">
    <name type="scientific">Paenarthrobacter nicotinovorans</name>
    <name type="common">Arthrobacter nicotinovorans</name>
    <dbReference type="NCBI Taxonomy" id="29320"/>
    <lineage>
        <taxon>Bacteria</taxon>
        <taxon>Bacillati</taxon>
        <taxon>Actinomycetota</taxon>
        <taxon>Actinomycetes</taxon>
        <taxon>Micrococcales</taxon>
        <taxon>Micrococcaceae</taxon>
        <taxon>Paenarthrobacter</taxon>
    </lineage>
</organism>
<name>A0ABV0GQR7_PAENI</name>
<keyword evidence="15" id="KW-1185">Reference proteome</keyword>
<dbReference type="InterPro" id="IPR002173">
    <property type="entry name" value="Carboh/pur_kinase_PfkB_CS"/>
</dbReference>
<evidence type="ECO:0000256" key="10">
    <source>
        <dbReference type="ARBA" id="ARBA00047428"/>
    </source>
</evidence>
<evidence type="ECO:0000313" key="14">
    <source>
        <dbReference type="EMBL" id="MEO3940839.1"/>
    </source>
</evidence>
<keyword evidence="4 14" id="KW-0548">Nucleotidyltransferase</keyword>
<dbReference type="Proteomes" id="UP001448614">
    <property type="component" value="Unassembled WGS sequence"/>
</dbReference>
<keyword evidence="7" id="KW-0067">ATP-binding</keyword>
<dbReference type="GO" id="GO:0016779">
    <property type="term" value="F:nucleotidyltransferase activity"/>
    <property type="evidence" value="ECO:0007669"/>
    <property type="project" value="UniProtKB-KW"/>
</dbReference>
<dbReference type="InterPro" id="IPR014729">
    <property type="entry name" value="Rossmann-like_a/b/a_fold"/>
</dbReference>
<evidence type="ECO:0000256" key="2">
    <source>
        <dbReference type="ARBA" id="ARBA00012519"/>
    </source>
</evidence>
<feature type="region of interest" description="Disordered" evidence="11">
    <location>
        <begin position="1"/>
        <end position="30"/>
    </location>
</feature>
<dbReference type="InterPro" id="IPR011611">
    <property type="entry name" value="PfkB_dom"/>
</dbReference>
<dbReference type="EMBL" id="JBBMFV010000004">
    <property type="protein sequence ID" value="MEO3940839.1"/>
    <property type="molecule type" value="Genomic_DNA"/>
</dbReference>
<dbReference type="PROSITE" id="PS00583">
    <property type="entry name" value="PFKB_KINASES_1"/>
    <property type="match status" value="1"/>
</dbReference>
<dbReference type="Pfam" id="PF01467">
    <property type="entry name" value="CTP_transf_like"/>
    <property type="match status" value="1"/>
</dbReference>
<evidence type="ECO:0000259" key="13">
    <source>
        <dbReference type="Pfam" id="PF01467"/>
    </source>
</evidence>
<evidence type="ECO:0000256" key="8">
    <source>
        <dbReference type="ARBA" id="ARBA00023268"/>
    </source>
</evidence>
<dbReference type="EC" id="2.7.7.70" evidence="2"/>
<dbReference type="InterPro" id="IPR011914">
    <property type="entry name" value="RfaE_dom_II"/>
</dbReference>
<dbReference type="SUPFAM" id="SSF52374">
    <property type="entry name" value="Nucleotidylyl transferase"/>
    <property type="match status" value="1"/>
</dbReference>
<reference evidence="14 15" key="1">
    <citation type="journal article" date="2024" name="Appl. Microbiol. Biotechnol.">
        <title>Biosynthetic gene clusters with biotechnological applications in novel Antarctic isolates from Actinomycetota.</title>
        <authorList>
            <person name="Bruna P."/>
            <person name="Nunez-Montero K."/>
            <person name="Contreras M.J."/>
            <person name="Leal K."/>
            <person name="Garcia M."/>
            <person name="Abanto M."/>
            <person name="Barrientos L."/>
        </authorList>
    </citation>
    <scope>NUCLEOTIDE SEQUENCE [LARGE SCALE GENOMIC DNA]</scope>
    <source>
        <strain evidence="14 15">Se16.17</strain>
    </source>
</reference>
<keyword evidence="5" id="KW-0547">Nucleotide-binding</keyword>
<evidence type="ECO:0000313" key="15">
    <source>
        <dbReference type="Proteomes" id="UP001448614"/>
    </source>
</evidence>
<comment type="catalytic activity">
    <reaction evidence="10">
        <text>D-glycero-beta-D-manno-heptose 1-phosphate + ATP + H(+) = ADP-D-glycero-beta-D-manno-heptose + diphosphate</text>
        <dbReference type="Rhea" id="RHEA:27465"/>
        <dbReference type="ChEBI" id="CHEBI:15378"/>
        <dbReference type="ChEBI" id="CHEBI:30616"/>
        <dbReference type="ChEBI" id="CHEBI:33019"/>
        <dbReference type="ChEBI" id="CHEBI:59967"/>
        <dbReference type="ChEBI" id="CHEBI:61593"/>
        <dbReference type="EC" id="2.7.7.70"/>
    </reaction>
</comment>
<dbReference type="SUPFAM" id="SSF53613">
    <property type="entry name" value="Ribokinase-like"/>
    <property type="match status" value="1"/>
</dbReference>
<feature type="compositionally biased region" description="Polar residues" evidence="11">
    <location>
        <begin position="20"/>
        <end position="30"/>
    </location>
</feature>
<feature type="compositionally biased region" description="Polar residues" evidence="11">
    <location>
        <begin position="1"/>
        <end position="10"/>
    </location>
</feature>
<sequence length="541" mass="57351">MARLSNQEGPANQEGRANQEGLSTQASLSRQEGLADWLPGRLAEPHPVITVIGDSILDGWWDGTIERFCREAPAPVVQVQRRDFAPGGAANTAMNLAAMGADVRFVSLVGEDQGGQTLLEQLTAAGVDVSHVVSHAGMTTTTKFRVSSGGQVMLRLDDAADEVPADGLRQVAAAIPQAVRGSSAVVLCDYGSGTLEGAVREAIYEHLGPQGDASEGNGPAIARQDTLVVVDAHYPGRWAQLNPDLATPNAQEAARLLGTEFPGGAARCPFVEAHAEQFLRTSGAAAVVVTLDREGTLTIRPQGEAQKPATHRTWARPQAEKQASGAGDTFVAALTIARAAGLPLTTSVDLAQAAADVVVHRPGTSVCTTDELAKHLRGFADTALTDAELALQVEEHRREGRRIVLTNGCFDVLHRGHTRYLNQAKQLGDVLVVALNSDSSVRKLKGPDRPVNHEADRAAVIAALSCVDHVTVFDTPTPIPLIDLLRPDVYAKGGDYTPEMLQETQAVERNGGIVTILDYVPEHSTTAVLERIRSTGETPQG</sequence>
<evidence type="ECO:0000256" key="4">
    <source>
        <dbReference type="ARBA" id="ARBA00022695"/>
    </source>
</evidence>
<accession>A0ABV0GQR7</accession>
<protein>
    <recommendedName>
        <fullName evidence="2">D-glycero-beta-D-manno-heptose 1-phosphate adenylyltransferase</fullName>
        <ecNumber evidence="2">2.7.7.70</ecNumber>
    </recommendedName>
</protein>
<keyword evidence="9" id="KW-0119">Carbohydrate metabolism</keyword>
<keyword evidence="8" id="KW-0511">Multifunctional enzyme</keyword>
<evidence type="ECO:0000259" key="12">
    <source>
        <dbReference type="Pfam" id="PF00294"/>
    </source>
</evidence>
<evidence type="ECO:0000256" key="7">
    <source>
        <dbReference type="ARBA" id="ARBA00022840"/>
    </source>
</evidence>
<dbReference type="Gene3D" id="3.40.50.620">
    <property type="entry name" value="HUPs"/>
    <property type="match status" value="1"/>
</dbReference>
<feature type="domain" description="Cytidyltransferase-like" evidence="13">
    <location>
        <begin position="405"/>
        <end position="507"/>
    </location>
</feature>
<evidence type="ECO:0000256" key="1">
    <source>
        <dbReference type="ARBA" id="ARBA00004713"/>
    </source>
</evidence>
<dbReference type="PANTHER" id="PTHR46969">
    <property type="entry name" value="BIFUNCTIONAL PROTEIN HLDE"/>
    <property type="match status" value="1"/>
</dbReference>
<dbReference type="InterPro" id="IPR004821">
    <property type="entry name" value="Cyt_trans-like"/>
</dbReference>
<dbReference type="Pfam" id="PF00294">
    <property type="entry name" value="PfkB"/>
    <property type="match status" value="1"/>
</dbReference>
<evidence type="ECO:0000256" key="3">
    <source>
        <dbReference type="ARBA" id="ARBA00022679"/>
    </source>
</evidence>
<evidence type="ECO:0000256" key="11">
    <source>
        <dbReference type="SAM" id="MobiDB-lite"/>
    </source>
</evidence>
<keyword evidence="3" id="KW-0808">Transferase</keyword>
<dbReference type="NCBIfam" id="TIGR02199">
    <property type="entry name" value="rfaE_dom_II"/>
    <property type="match status" value="1"/>
</dbReference>
<proteinExistence type="predicted"/>
<evidence type="ECO:0000256" key="9">
    <source>
        <dbReference type="ARBA" id="ARBA00023277"/>
    </source>
</evidence>
<evidence type="ECO:0000256" key="5">
    <source>
        <dbReference type="ARBA" id="ARBA00022741"/>
    </source>
</evidence>
<dbReference type="InterPro" id="IPR029056">
    <property type="entry name" value="Ribokinase-like"/>
</dbReference>
<comment type="pathway">
    <text evidence="1">Bacterial outer membrane biogenesis; LPS core biosynthesis.</text>
</comment>
<feature type="domain" description="Carbohydrate kinase PfkB" evidence="12">
    <location>
        <begin position="72"/>
        <end position="368"/>
    </location>
</feature>
<dbReference type="PANTHER" id="PTHR46969:SF1">
    <property type="entry name" value="BIFUNCTIONAL PROTEIN HLDE"/>
    <property type="match status" value="1"/>
</dbReference>
<evidence type="ECO:0000256" key="6">
    <source>
        <dbReference type="ARBA" id="ARBA00022777"/>
    </source>
</evidence>
<keyword evidence="6" id="KW-0418">Kinase</keyword>